<dbReference type="PANTHER" id="PTHR35394:SF5">
    <property type="entry name" value="DUF3176 DOMAIN-CONTAINING PROTEIN"/>
    <property type="match status" value="1"/>
</dbReference>
<keyword evidence="1" id="KW-1133">Transmembrane helix</keyword>
<dbReference type="EMBL" id="KI911189">
    <property type="protein sequence ID" value="ETR96751.1"/>
    <property type="molecule type" value="Genomic_DNA"/>
</dbReference>
<evidence type="ECO:0000256" key="1">
    <source>
        <dbReference type="SAM" id="Phobius"/>
    </source>
</evidence>
<dbReference type="OrthoDB" id="5376804at2759"/>
<evidence type="ECO:0000313" key="3">
    <source>
        <dbReference type="Proteomes" id="UP000024376"/>
    </source>
</evidence>
<dbReference type="InterPro" id="IPR021514">
    <property type="entry name" value="DUF3176"/>
</dbReference>
<organism evidence="2 3">
    <name type="scientific">Hypocrea jecorina (strain ATCC 56765 / BCRC 32924 / NRRL 11460 / Rut C-30)</name>
    <name type="common">Trichoderma reesei</name>
    <dbReference type="NCBI Taxonomy" id="1344414"/>
    <lineage>
        <taxon>Eukaryota</taxon>
        <taxon>Fungi</taxon>
        <taxon>Dikarya</taxon>
        <taxon>Ascomycota</taxon>
        <taxon>Pezizomycotina</taxon>
        <taxon>Sordariomycetes</taxon>
        <taxon>Hypocreomycetidae</taxon>
        <taxon>Hypocreales</taxon>
        <taxon>Hypocreaceae</taxon>
        <taxon>Trichoderma</taxon>
    </lineage>
</organism>
<gene>
    <name evidence="2" type="ORF">M419DRAFT_93407</name>
</gene>
<reference evidence="3" key="1">
    <citation type="journal article" date="2013" name="Ind. Biotechnol.">
        <title>Comparative genomics analysis of Trichoderma reesei strains.</title>
        <authorList>
            <person name="Koike H."/>
            <person name="Aerts A."/>
            <person name="LaButti K."/>
            <person name="Grigoriev I.V."/>
            <person name="Baker S.E."/>
        </authorList>
    </citation>
    <scope>NUCLEOTIDE SEQUENCE [LARGE SCALE GENOMIC DNA]</scope>
    <source>
        <strain evidence="3">ATCC 56765 / BCRC 32924 / NRRL 11460 / Rut C-30</strain>
    </source>
</reference>
<feature type="transmembrane region" description="Helical" evidence="1">
    <location>
        <begin position="136"/>
        <end position="156"/>
    </location>
</feature>
<feature type="transmembrane region" description="Helical" evidence="1">
    <location>
        <begin position="503"/>
        <end position="527"/>
    </location>
</feature>
<name>A0A024RXR0_HYPJR</name>
<proteinExistence type="predicted"/>
<protein>
    <submittedName>
        <fullName evidence="2">Uncharacterized protein</fullName>
    </submittedName>
</protein>
<dbReference type="HOGENOM" id="CLU_015092_2_0_1"/>
<keyword evidence="1" id="KW-0812">Transmembrane</keyword>
<keyword evidence="1" id="KW-0472">Membrane</keyword>
<evidence type="ECO:0000313" key="2">
    <source>
        <dbReference type="EMBL" id="ETR96751.1"/>
    </source>
</evidence>
<sequence length="583" mass="64472">MIQNTGSGDNSVKHDNADGIAAVESVHGHTGFLTRISSTWWIEIITMCTSFACMGGLVFLLAHFENKLSSKWSFFISFNATVAIVITAARATLLAAVSTCLSQAKWMRFRKRPHRLVEMAIIDTASRGPLGSLRMLFQISWGFASLSAIVVILSLLTDTFAQQVVHIEPGTVYTHQEGSATFGYAHGFRNTKSVRMLLGYSDLANDTPSAVIRGLRPSGWTSAFNCTSNCTWDQPYVTLGFTSTCTDVLEQTLANLRCDCCTDFSDTEGFYDGYGDFCNTTTPRGVQLNFIPKQNAIKILNSTSLNDEAGYLNGSDLFNAAFFYWDPRNDDYNRVTDEKVRFESLLRKAAVIECALGVSLYNYSSISSSLNNFTIGSTDKIHLDRYTGIEQGHINQYSAREDKAWWNDTGNGLPDVYIDMMDLKYLVNFFHSPAFCGTTNGNAGFDNFAPGATAAFANGSLEEVSRIFDSIALSLTDMVREGKQMKLAQGKTSQAVLYIRVRWRWLILPLVVQFLGGMALLGAVIAGNRAKEMPLWKGSVLAVLYHSVDKDGVLRTGMQDVEELEKVETIKAMLEKKNIESTV</sequence>
<feature type="transmembrane region" description="Helical" evidence="1">
    <location>
        <begin position="74"/>
        <end position="101"/>
    </location>
</feature>
<dbReference type="PANTHER" id="PTHR35394">
    <property type="entry name" value="DUF3176 DOMAIN-CONTAINING PROTEIN"/>
    <property type="match status" value="1"/>
</dbReference>
<dbReference type="KEGG" id="trr:M419DRAFT_93407"/>
<accession>A0A024RXR0</accession>
<feature type="transmembrane region" description="Helical" evidence="1">
    <location>
        <begin position="40"/>
        <end position="62"/>
    </location>
</feature>
<dbReference type="Proteomes" id="UP000024376">
    <property type="component" value="Unassembled WGS sequence"/>
</dbReference>
<dbReference type="Pfam" id="PF11374">
    <property type="entry name" value="DUF3176"/>
    <property type="match status" value="1"/>
</dbReference>
<dbReference type="AlphaFoldDB" id="A0A024RXR0"/>